<keyword evidence="11" id="KW-0812">Transmembrane</keyword>
<sequence>MGVVAILEKVVLIGLIALFMMASLAKLFPSMFPEEVGADMNQKFQQYCFVCVTILFGYQPNPVTYKLVTGIIELAGGLALILRDTRKVGCVVLIITMAGAVQTLICLKEYKESVFPSCVFLALCFLQTLSDILDKNFCTSEDYRVMQSLALGWRLLSRAIVSGIHNEFQLKPRAKVKGPVQFVTGCSGFSKSVTKTPNFKNWSFGDDAYFVAKNTSYDVIGVADGVGGWRNYGIDPAAFPRTLMNICERVVVEDRLNLSSPIKVIEASYQELLEQKTPLIGSSTACIVALNREERRVYSANLGDSGFLIIRDGEIVHRSEEQQHYFNTPFQLAVAPPSQQGLVLSDSPSMADSSSFPVEEGDVIMLGTDGLFDNLSEDMLLRHISELQDHKPESVQQTASCIAEEAHLLSFDENYLSPFALSAIDMGIDFIGGKPDDITVVVAKITSFSDSI</sequence>
<comment type="cofactor">
    <cofactor evidence="2 10">
        <name>Mg(2+)</name>
        <dbReference type="ChEBI" id="CHEBI:18420"/>
    </cofactor>
</comment>
<dbReference type="PROSITE" id="PS51746">
    <property type="entry name" value="PPM_2"/>
    <property type="match status" value="1"/>
</dbReference>
<dbReference type="SMART" id="SM00332">
    <property type="entry name" value="PP2Cc"/>
    <property type="match status" value="1"/>
</dbReference>
<dbReference type="Pfam" id="PF07228">
    <property type="entry name" value="SpoIIE"/>
    <property type="match status" value="1"/>
</dbReference>
<evidence type="ECO:0000256" key="5">
    <source>
        <dbReference type="ARBA" id="ARBA00022801"/>
    </source>
</evidence>
<dbReference type="PANTHER" id="PTHR12320">
    <property type="entry name" value="PROTEIN PHOSPHATASE 2C"/>
    <property type="match status" value="1"/>
</dbReference>
<dbReference type="GO" id="GO:0004722">
    <property type="term" value="F:protein serine/threonine phosphatase activity"/>
    <property type="evidence" value="ECO:0007669"/>
    <property type="project" value="UniProtKB-EC"/>
</dbReference>
<feature type="transmembrane region" description="Helical" evidence="11">
    <location>
        <begin position="63"/>
        <end position="81"/>
    </location>
</feature>
<comment type="catalytic activity">
    <reaction evidence="10">
        <text>O-phospho-L-seryl-[protein] + H2O = L-seryl-[protein] + phosphate</text>
        <dbReference type="Rhea" id="RHEA:20629"/>
        <dbReference type="Rhea" id="RHEA-COMP:9863"/>
        <dbReference type="Rhea" id="RHEA-COMP:11604"/>
        <dbReference type="ChEBI" id="CHEBI:15377"/>
        <dbReference type="ChEBI" id="CHEBI:29999"/>
        <dbReference type="ChEBI" id="CHEBI:43474"/>
        <dbReference type="ChEBI" id="CHEBI:83421"/>
        <dbReference type="EC" id="3.1.3.16"/>
    </reaction>
</comment>
<keyword evidence="11" id="KW-0472">Membrane</keyword>
<protein>
    <recommendedName>
        <fullName evidence="10">Protein phosphatase</fullName>
        <ecNumber evidence="10">3.1.3.16</ecNumber>
    </recommendedName>
</protein>
<dbReference type="GO" id="GO:0005739">
    <property type="term" value="C:mitochondrion"/>
    <property type="evidence" value="ECO:0007669"/>
    <property type="project" value="TreeGrafter"/>
</dbReference>
<evidence type="ECO:0000259" key="12">
    <source>
        <dbReference type="PROSITE" id="PS51746"/>
    </source>
</evidence>
<comment type="similarity">
    <text evidence="3 10">Belongs to the PP2C family.</text>
</comment>
<accession>A0A6J8BSG6</accession>
<dbReference type="GO" id="GO:0046872">
    <property type="term" value="F:metal ion binding"/>
    <property type="evidence" value="ECO:0007669"/>
    <property type="project" value="UniProtKB-UniRule"/>
</dbReference>
<keyword evidence="14" id="KW-1185">Reference proteome</keyword>
<keyword evidence="5 10" id="KW-0378">Hydrolase</keyword>
<feature type="domain" description="PPM-type phosphatase" evidence="12">
    <location>
        <begin position="190"/>
        <end position="445"/>
    </location>
</feature>
<dbReference type="Gene3D" id="3.60.40.10">
    <property type="entry name" value="PPM-type phosphatase domain"/>
    <property type="match status" value="1"/>
</dbReference>
<dbReference type="InterPro" id="IPR001932">
    <property type="entry name" value="PPM-type_phosphatase-like_dom"/>
</dbReference>
<reference evidence="13 14" key="1">
    <citation type="submission" date="2020-06" db="EMBL/GenBank/DDBJ databases">
        <authorList>
            <person name="Li R."/>
            <person name="Bekaert M."/>
        </authorList>
    </citation>
    <scope>NUCLEOTIDE SEQUENCE [LARGE SCALE GENOMIC DNA]</scope>
    <source>
        <strain evidence="14">wild</strain>
    </source>
</reference>
<evidence type="ECO:0000256" key="7">
    <source>
        <dbReference type="ARBA" id="ARBA00022912"/>
    </source>
</evidence>
<feature type="transmembrane region" description="Helical" evidence="11">
    <location>
        <begin position="88"/>
        <end position="105"/>
    </location>
</feature>
<dbReference type="EMBL" id="CACVKT020003932">
    <property type="protein sequence ID" value="CAC5386853.1"/>
    <property type="molecule type" value="Genomic_DNA"/>
</dbReference>
<evidence type="ECO:0000256" key="6">
    <source>
        <dbReference type="ARBA" id="ARBA00022842"/>
    </source>
</evidence>
<dbReference type="PANTHER" id="PTHR12320:SF1">
    <property type="entry name" value="PROTEIN PHOSPHATASE PTC7 HOMOLOG"/>
    <property type="match status" value="1"/>
</dbReference>
<dbReference type="EC" id="3.1.3.16" evidence="10"/>
<evidence type="ECO:0000256" key="11">
    <source>
        <dbReference type="SAM" id="Phobius"/>
    </source>
</evidence>
<keyword evidence="7 10" id="KW-0904">Protein phosphatase</keyword>
<evidence type="ECO:0000256" key="2">
    <source>
        <dbReference type="ARBA" id="ARBA00001946"/>
    </source>
</evidence>
<proteinExistence type="inferred from homology"/>
<evidence type="ECO:0000256" key="8">
    <source>
        <dbReference type="ARBA" id="ARBA00023211"/>
    </source>
</evidence>
<keyword evidence="8 10" id="KW-0464">Manganese</keyword>
<dbReference type="SUPFAM" id="SSF81606">
    <property type="entry name" value="PP2C-like"/>
    <property type="match status" value="1"/>
</dbReference>
<comment type="catalytic activity">
    <reaction evidence="9 10">
        <text>O-phospho-L-threonyl-[protein] + H2O = L-threonyl-[protein] + phosphate</text>
        <dbReference type="Rhea" id="RHEA:47004"/>
        <dbReference type="Rhea" id="RHEA-COMP:11060"/>
        <dbReference type="Rhea" id="RHEA-COMP:11605"/>
        <dbReference type="ChEBI" id="CHEBI:15377"/>
        <dbReference type="ChEBI" id="CHEBI:30013"/>
        <dbReference type="ChEBI" id="CHEBI:43474"/>
        <dbReference type="ChEBI" id="CHEBI:61977"/>
        <dbReference type="EC" id="3.1.3.16"/>
    </reaction>
</comment>
<gene>
    <name evidence="13" type="ORF">MCOR_22251</name>
</gene>
<comment type="cofactor">
    <cofactor evidence="1 10">
        <name>Mn(2+)</name>
        <dbReference type="ChEBI" id="CHEBI:29035"/>
    </cofactor>
</comment>
<dbReference type="InterPro" id="IPR036457">
    <property type="entry name" value="PPM-type-like_dom_sf"/>
</dbReference>
<dbReference type="InterPro" id="IPR039123">
    <property type="entry name" value="PPTC7"/>
</dbReference>
<evidence type="ECO:0000256" key="10">
    <source>
        <dbReference type="RuleBase" id="RU366020"/>
    </source>
</evidence>
<evidence type="ECO:0000256" key="1">
    <source>
        <dbReference type="ARBA" id="ARBA00001936"/>
    </source>
</evidence>
<keyword evidence="6 10" id="KW-0460">Magnesium</keyword>
<organism evidence="13 14">
    <name type="scientific">Mytilus coruscus</name>
    <name type="common">Sea mussel</name>
    <dbReference type="NCBI Taxonomy" id="42192"/>
    <lineage>
        <taxon>Eukaryota</taxon>
        <taxon>Metazoa</taxon>
        <taxon>Spiralia</taxon>
        <taxon>Lophotrochozoa</taxon>
        <taxon>Mollusca</taxon>
        <taxon>Bivalvia</taxon>
        <taxon>Autobranchia</taxon>
        <taxon>Pteriomorphia</taxon>
        <taxon>Mytilida</taxon>
        <taxon>Mytiloidea</taxon>
        <taxon>Mytilidae</taxon>
        <taxon>Mytilinae</taxon>
        <taxon>Mytilus</taxon>
    </lineage>
</organism>
<dbReference type="SMART" id="SM00331">
    <property type="entry name" value="PP2C_SIG"/>
    <property type="match status" value="1"/>
</dbReference>
<evidence type="ECO:0000256" key="3">
    <source>
        <dbReference type="ARBA" id="ARBA00006702"/>
    </source>
</evidence>
<dbReference type="Proteomes" id="UP000507470">
    <property type="component" value="Unassembled WGS sequence"/>
</dbReference>
<evidence type="ECO:0000313" key="14">
    <source>
        <dbReference type="Proteomes" id="UP000507470"/>
    </source>
</evidence>
<name>A0A6J8BSG6_MYTCO</name>
<feature type="transmembrane region" description="Helical" evidence="11">
    <location>
        <begin position="12"/>
        <end position="32"/>
    </location>
</feature>
<dbReference type="FunFam" id="3.60.40.10:FF:000009">
    <property type="entry name" value="Blast:Protein phosphatase PTC7 homolog"/>
    <property type="match status" value="1"/>
</dbReference>
<keyword evidence="11" id="KW-1133">Transmembrane helix</keyword>
<evidence type="ECO:0000256" key="4">
    <source>
        <dbReference type="ARBA" id="ARBA00022723"/>
    </source>
</evidence>
<keyword evidence="4 10" id="KW-0479">Metal-binding</keyword>
<dbReference type="OrthoDB" id="60843at2759"/>
<dbReference type="AlphaFoldDB" id="A0A6J8BSG6"/>
<evidence type="ECO:0000256" key="9">
    <source>
        <dbReference type="ARBA" id="ARBA00048336"/>
    </source>
</evidence>
<evidence type="ECO:0000313" key="13">
    <source>
        <dbReference type="EMBL" id="CAC5386853.1"/>
    </source>
</evidence>